<keyword evidence="1" id="KW-0121">Carboxypeptidase</keyword>
<dbReference type="RefSeq" id="WP_091395480.1">
    <property type="nucleotide sequence ID" value="NZ_BKAI01000006.1"/>
</dbReference>
<name>A0A1G8YG12_9FLAO</name>
<dbReference type="AlphaFoldDB" id="A0A1G8YG12"/>
<dbReference type="Gene3D" id="2.60.40.1120">
    <property type="entry name" value="Carboxypeptidase-like, regulatory domain"/>
    <property type="match status" value="1"/>
</dbReference>
<keyword evidence="1" id="KW-0378">Hydrolase</keyword>
<dbReference type="InterPro" id="IPR013784">
    <property type="entry name" value="Carb-bd-like_fold"/>
</dbReference>
<dbReference type="Proteomes" id="UP000199580">
    <property type="component" value="Unassembled WGS sequence"/>
</dbReference>
<dbReference type="SUPFAM" id="SSF49452">
    <property type="entry name" value="Starch-binding domain-like"/>
    <property type="match status" value="1"/>
</dbReference>
<dbReference type="Pfam" id="PF13620">
    <property type="entry name" value="CarboxypepD_reg"/>
    <property type="match status" value="1"/>
</dbReference>
<keyword evidence="2" id="KW-1185">Reference proteome</keyword>
<keyword evidence="1" id="KW-0645">Protease</keyword>
<protein>
    <submittedName>
        <fullName evidence="1">Carboxypeptidase regulatory-like domain-containing protein</fullName>
    </submittedName>
</protein>
<dbReference type="GO" id="GO:0004180">
    <property type="term" value="F:carboxypeptidase activity"/>
    <property type="evidence" value="ECO:0007669"/>
    <property type="project" value="UniProtKB-KW"/>
</dbReference>
<dbReference type="OrthoDB" id="1325392at2"/>
<dbReference type="GO" id="GO:0030246">
    <property type="term" value="F:carbohydrate binding"/>
    <property type="evidence" value="ECO:0007669"/>
    <property type="project" value="InterPro"/>
</dbReference>
<gene>
    <name evidence="1" type="ORF">SAMN04487935_2318</name>
</gene>
<evidence type="ECO:0000313" key="2">
    <source>
        <dbReference type="Proteomes" id="UP000199580"/>
    </source>
</evidence>
<proteinExistence type="predicted"/>
<reference evidence="1 2" key="1">
    <citation type="submission" date="2016-10" db="EMBL/GenBank/DDBJ databases">
        <authorList>
            <person name="de Groot N.N."/>
        </authorList>
    </citation>
    <scope>NUCLEOTIDE SEQUENCE [LARGE SCALE GENOMIC DNA]</scope>
    <source>
        <strain evidence="1 2">CGMCC 1.10076</strain>
    </source>
</reference>
<evidence type="ECO:0000313" key="1">
    <source>
        <dbReference type="EMBL" id="SDK01762.1"/>
    </source>
</evidence>
<dbReference type="EMBL" id="FNEZ01000003">
    <property type="protein sequence ID" value="SDK01762.1"/>
    <property type="molecule type" value="Genomic_DNA"/>
</dbReference>
<accession>A0A1G8YG12</accession>
<organism evidence="1 2">
    <name type="scientific">Flavobacterium noncentrifugens</name>
    <dbReference type="NCBI Taxonomy" id="1128970"/>
    <lineage>
        <taxon>Bacteria</taxon>
        <taxon>Pseudomonadati</taxon>
        <taxon>Bacteroidota</taxon>
        <taxon>Flavobacteriia</taxon>
        <taxon>Flavobacteriales</taxon>
        <taxon>Flavobacteriaceae</taxon>
        <taxon>Flavobacterium</taxon>
    </lineage>
</organism>
<sequence>MNRIQERKLSMYEVTQEKIENFTAPTIVAKMPQFSSYSIEFLGIVSKIKETGAVQVKQREGIATEKQILKESAVNLGLKISLGIRAFGINQNNETLIEAMSYRRSKLGLLADNILVMHLNGIKDVALENLANLGDYHITQDVIIDFEKAIRQFDTYIPKPRAGIVEHKDATALLAALFAKADALLVKMDALADVIADQEPEFFSTYKSSRILVDAGYRTIPLRGFAADENGLPVEKAKVFLKGTKLNALTTVKGNFQFRKLPEGVYDIVVQKNGFEDANESVAITDGERMDLKIEMRRV</sequence>